<feature type="transmembrane region" description="Helical" evidence="1">
    <location>
        <begin position="127"/>
        <end position="149"/>
    </location>
</feature>
<organism evidence="3 4">
    <name type="scientific">Mitsuokella multacida</name>
    <dbReference type="NCBI Taxonomy" id="52226"/>
    <lineage>
        <taxon>Bacteria</taxon>
        <taxon>Bacillati</taxon>
        <taxon>Bacillota</taxon>
        <taxon>Negativicutes</taxon>
        <taxon>Selenomonadales</taxon>
        <taxon>Selenomonadaceae</taxon>
        <taxon>Mitsuokella</taxon>
    </lineage>
</organism>
<feature type="transmembrane region" description="Helical" evidence="1">
    <location>
        <begin position="96"/>
        <end position="115"/>
    </location>
</feature>
<dbReference type="EMBL" id="QRHE01000009">
    <property type="protein sequence ID" value="RHF50947.1"/>
    <property type="molecule type" value="Genomic_DNA"/>
</dbReference>
<dbReference type="PANTHER" id="PTHR35793:SF2">
    <property type="entry name" value="INNER MEMBRANE PROTEIN YJIG"/>
    <property type="match status" value="1"/>
</dbReference>
<keyword evidence="1" id="KW-1133">Transmembrane helix</keyword>
<evidence type="ECO:0000313" key="4">
    <source>
        <dbReference type="Proteomes" id="UP000283442"/>
    </source>
</evidence>
<dbReference type="InterPro" id="IPR011642">
    <property type="entry name" value="Gate_dom"/>
</dbReference>
<dbReference type="AlphaFoldDB" id="A0A414NVF4"/>
<keyword evidence="1" id="KW-0472">Membrane</keyword>
<sequence>MNNKSIIDVFVEGARKGFKVNINSMLPNLVMAFVLIQALKVTGILDLLGHVCAPIMAIFGLPGEGIMVLFAAWLSMGGGVGAAAGLFTEGALTPDQVAILMPAIFLMGAQAQYMGRCLGTAGVQGRFYGPLLLIAVVNALLAMLVMRFLV</sequence>
<dbReference type="Pfam" id="PF07670">
    <property type="entry name" value="Gate"/>
    <property type="match status" value="1"/>
</dbReference>
<comment type="caution">
    <text evidence="3">The sequence shown here is derived from an EMBL/GenBank/DDBJ whole genome shotgun (WGS) entry which is preliminary data.</text>
</comment>
<evidence type="ECO:0000256" key="1">
    <source>
        <dbReference type="SAM" id="Phobius"/>
    </source>
</evidence>
<feature type="domain" description="Nucleoside transporter/FeoB GTPase Gate" evidence="2">
    <location>
        <begin position="24"/>
        <end position="105"/>
    </location>
</feature>
<dbReference type="InterPro" id="IPR052549">
    <property type="entry name" value="SpmB"/>
</dbReference>
<dbReference type="NCBIfam" id="NF007811">
    <property type="entry name" value="PRK10519.1"/>
    <property type="match status" value="1"/>
</dbReference>
<keyword evidence="1" id="KW-0812">Transmembrane</keyword>
<dbReference type="RefSeq" id="WP_118176420.1">
    <property type="nucleotide sequence ID" value="NZ_CAUEAC010000004.1"/>
</dbReference>
<protein>
    <recommendedName>
        <fullName evidence="2">Nucleoside transporter/FeoB GTPase Gate domain-containing protein</fullName>
    </recommendedName>
</protein>
<dbReference type="Proteomes" id="UP000283442">
    <property type="component" value="Unassembled WGS sequence"/>
</dbReference>
<proteinExistence type="predicted"/>
<gene>
    <name evidence="3" type="ORF">DW674_08845</name>
</gene>
<dbReference type="PANTHER" id="PTHR35793">
    <property type="entry name" value="INNER MEMBRANE PROTEIN YJIG"/>
    <property type="match status" value="1"/>
</dbReference>
<accession>A0A414NVF4</accession>
<evidence type="ECO:0000259" key="2">
    <source>
        <dbReference type="Pfam" id="PF07670"/>
    </source>
</evidence>
<reference evidence="3 4" key="1">
    <citation type="submission" date="2018-08" db="EMBL/GenBank/DDBJ databases">
        <title>A genome reference for cultivated species of the human gut microbiota.</title>
        <authorList>
            <person name="Zou Y."/>
            <person name="Xue W."/>
            <person name="Luo G."/>
        </authorList>
    </citation>
    <scope>NUCLEOTIDE SEQUENCE [LARGE SCALE GENOMIC DNA]</scope>
    <source>
        <strain evidence="3 4">AM25-21AC</strain>
    </source>
</reference>
<evidence type="ECO:0000313" key="3">
    <source>
        <dbReference type="EMBL" id="RHF50947.1"/>
    </source>
</evidence>
<name>A0A414NVF4_9FIRM</name>
<dbReference type="OrthoDB" id="9779080at2"/>
<dbReference type="GO" id="GO:0005886">
    <property type="term" value="C:plasma membrane"/>
    <property type="evidence" value="ECO:0007669"/>
    <property type="project" value="TreeGrafter"/>
</dbReference>